<dbReference type="Pfam" id="PF10539">
    <property type="entry name" value="Dev_Cell_Death"/>
    <property type="match status" value="1"/>
</dbReference>
<dbReference type="Proteomes" id="UP001055439">
    <property type="component" value="Chromosome 3"/>
</dbReference>
<dbReference type="SMART" id="SM00767">
    <property type="entry name" value="DCD"/>
    <property type="match status" value="1"/>
</dbReference>
<evidence type="ECO:0000256" key="1">
    <source>
        <dbReference type="SAM" id="MobiDB-lite"/>
    </source>
</evidence>
<feature type="domain" description="DCD" evidence="2">
    <location>
        <begin position="76"/>
        <end position="216"/>
    </location>
</feature>
<reference evidence="3" key="1">
    <citation type="submission" date="2022-05" db="EMBL/GenBank/DDBJ databases">
        <title>The Musa troglodytarum L. genome provides insights into the mechanism of non-climacteric behaviour and enrichment of carotenoids.</title>
        <authorList>
            <person name="Wang J."/>
        </authorList>
    </citation>
    <scope>NUCLEOTIDE SEQUENCE</scope>
    <source>
        <tissue evidence="3">Leaf</tissue>
    </source>
</reference>
<gene>
    <name evidence="3" type="ORF">MUK42_00414</name>
</gene>
<feature type="region of interest" description="Disordered" evidence="1">
    <location>
        <begin position="1"/>
        <end position="73"/>
    </location>
</feature>
<dbReference type="AlphaFoldDB" id="A0A9E7F8Z4"/>
<evidence type="ECO:0000259" key="2">
    <source>
        <dbReference type="PROSITE" id="PS51222"/>
    </source>
</evidence>
<accession>A0A9E7F8Z4</accession>
<dbReference type="PANTHER" id="PTHR46444:SF19">
    <property type="entry name" value="OS02G0745600 PROTEIN"/>
    <property type="match status" value="1"/>
</dbReference>
<dbReference type="EMBL" id="CP097505">
    <property type="protein sequence ID" value="URD91629.1"/>
    <property type="molecule type" value="Genomic_DNA"/>
</dbReference>
<dbReference type="OrthoDB" id="1920894at2759"/>
<keyword evidence="4" id="KW-1185">Reference proteome</keyword>
<name>A0A9E7F8Z4_9LILI</name>
<evidence type="ECO:0000313" key="3">
    <source>
        <dbReference type="EMBL" id="URD91629.1"/>
    </source>
</evidence>
<evidence type="ECO:0000313" key="4">
    <source>
        <dbReference type="Proteomes" id="UP001055439"/>
    </source>
</evidence>
<feature type="compositionally biased region" description="Low complexity" evidence="1">
    <location>
        <begin position="36"/>
        <end position="67"/>
    </location>
</feature>
<dbReference type="InterPro" id="IPR013989">
    <property type="entry name" value="Dev_and_cell_death_domain"/>
</dbReference>
<sequence length="481" mass="53935">MAKHKRIENEEAAGTSSRQSPSKKIKQEEKENTGVAAAEAAEAAPESDAGSASASEAAPAANSSAPEGQQKNMTAEKSSGFIFMCNSTTKPQCYIYRVFGMPKEKKEIVEKIEPGTRLFLYDFRLKLLYGFTRRPLREGWTWNPTLLEGLSQLRGHPNVSATHMMIQVKFKIEKDCIPIHETRFKHAIQENYNSTGKFTPQLNLKQVHKLLSLFRSITLPPQPAPSVQYVDNRRPQAYHLTPSDSHRSTYLAHAPSPRPRYISQVPPPATDPYAHIHVARALEPRHLLPSVMPTADSYHHAPPSWPCYQAPPSWPCYRAPPSGSHYRAPPSWPCYQAPPSWPCYRAPPSGSHYRAPPGGSHHQALLAGSHYRPPQIDPWYPVPRTDPYQTSQTDSYRMESMQAYYPENPLPSARLVPEIIRSDPPLMRDSIRVTSGIGDVDQEANWVPAPYNPDLATFRAAAPMHSQGSNQTGHEDRNQIF</sequence>
<proteinExistence type="predicted"/>
<organism evidence="3 4">
    <name type="scientific">Musa troglodytarum</name>
    <name type="common">fe'i banana</name>
    <dbReference type="NCBI Taxonomy" id="320322"/>
    <lineage>
        <taxon>Eukaryota</taxon>
        <taxon>Viridiplantae</taxon>
        <taxon>Streptophyta</taxon>
        <taxon>Embryophyta</taxon>
        <taxon>Tracheophyta</taxon>
        <taxon>Spermatophyta</taxon>
        <taxon>Magnoliopsida</taxon>
        <taxon>Liliopsida</taxon>
        <taxon>Zingiberales</taxon>
        <taxon>Musaceae</taxon>
        <taxon>Musa</taxon>
    </lineage>
</organism>
<dbReference type="PANTHER" id="PTHR46444">
    <property type="entry name" value="DCD (DEVELOPMENT AND CELL DEATH) DOMAIN PROTEIN-RELATED"/>
    <property type="match status" value="1"/>
</dbReference>
<dbReference type="PROSITE" id="PS51222">
    <property type="entry name" value="DCD"/>
    <property type="match status" value="1"/>
</dbReference>
<protein>
    <submittedName>
        <fullName evidence="3">Development and cell death domain</fullName>
    </submittedName>
</protein>